<dbReference type="EMBL" id="CP109441">
    <property type="protein sequence ID" value="WUV45957.1"/>
    <property type="molecule type" value="Genomic_DNA"/>
</dbReference>
<reference evidence="1" key="1">
    <citation type="submission" date="2022-10" db="EMBL/GenBank/DDBJ databases">
        <title>The complete genomes of actinobacterial strains from the NBC collection.</title>
        <authorList>
            <person name="Joergensen T.S."/>
            <person name="Alvarez Arevalo M."/>
            <person name="Sterndorff E.B."/>
            <person name="Faurdal D."/>
            <person name="Vuksanovic O."/>
            <person name="Mourched A.-S."/>
            <person name="Charusanti P."/>
            <person name="Shaw S."/>
            <person name="Blin K."/>
            <person name="Weber T."/>
        </authorList>
    </citation>
    <scope>NUCLEOTIDE SEQUENCE</scope>
    <source>
        <strain evidence="1">NBC_01482</strain>
    </source>
</reference>
<evidence type="ECO:0008006" key="3">
    <source>
        <dbReference type="Google" id="ProtNLM"/>
    </source>
</evidence>
<proteinExistence type="predicted"/>
<evidence type="ECO:0000313" key="1">
    <source>
        <dbReference type="EMBL" id="WUV45957.1"/>
    </source>
</evidence>
<gene>
    <name evidence="1" type="ORF">OG563_43960</name>
</gene>
<keyword evidence="2" id="KW-1185">Reference proteome</keyword>
<accession>A0ABZ1YRV7</accession>
<organism evidence="1 2">
    <name type="scientific">Nocardia vinacea</name>
    <dbReference type="NCBI Taxonomy" id="96468"/>
    <lineage>
        <taxon>Bacteria</taxon>
        <taxon>Bacillati</taxon>
        <taxon>Actinomycetota</taxon>
        <taxon>Actinomycetes</taxon>
        <taxon>Mycobacteriales</taxon>
        <taxon>Nocardiaceae</taxon>
        <taxon>Nocardia</taxon>
    </lineage>
</organism>
<evidence type="ECO:0000313" key="2">
    <source>
        <dbReference type="Proteomes" id="UP001432062"/>
    </source>
</evidence>
<dbReference type="Proteomes" id="UP001432062">
    <property type="component" value="Chromosome"/>
</dbReference>
<sequence>MTARADLEQELGGPVAALDQLSEAESAELLTLLRDARRAETAGLTEAVDGLVGALPWPLSTAAKKVMFGNRLG</sequence>
<dbReference type="RefSeq" id="WP_327099219.1">
    <property type="nucleotide sequence ID" value="NZ_CP109149.1"/>
</dbReference>
<name>A0ABZ1YRV7_9NOCA</name>
<protein>
    <recommendedName>
        <fullName evidence="3">DUF222 domain-containing protein</fullName>
    </recommendedName>
</protein>